<evidence type="ECO:0000256" key="2">
    <source>
        <dbReference type="SAM" id="Phobius"/>
    </source>
</evidence>
<evidence type="ECO:0000256" key="1">
    <source>
        <dbReference type="SAM" id="MobiDB-lite"/>
    </source>
</evidence>
<name>A0A3M2SMJ3_9HYPO</name>
<keyword evidence="2" id="KW-0812">Transmembrane</keyword>
<sequence>MSTTETGDVLQLETVPFEGLSPTTGSLPPNAIQTFSYKDKLYKTTLSTAVATATYWVPGQITTTDTATAATTAATKHSATETGNPAATETGNETSDPPDGQDISGASTVIPGGDKATSTSTSTSAPAQDVKYRGLSDGAVAGVAIACIVAGIALGALAVFLLFRRRRRQPQTNFNQVSNGGIEPKNDVMVAVTPSKSDVDLNQFLLDAIPDKQIEGELHALSELLYQHAESHYHRSPVHLDPQTLAQSLVHIGYSPAASGLDAMTVVALCLEPSSRPVGLRHVLSHVIFSSLDFSSGSNMAMLPPVVRDFLSTIPSAESNNGTAPATSLALSKWRSLSTLLLHPTPADRTPLPVPVAEASQQAGSLANELNTFLRFFAPQDAAGSQAQTSHLQDVILECTKLGYILLSQPSDWRFVFSDKQSRRVVVCPGLEKLSHSDGTRYRSPREVVAVVTMPV</sequence>
<evidence type="ECO:0000313" key="4">
    <source>
        <dbReference type="Proteomes" id="UP000277212"/>
    </source>
</evidence>
<organism evidence="3 4">
    <name type="scientific">Fusarium kuroshium</name>
    <dbReference type="NCBI Taxonomy" id="2010991"/>
    <lineage>
        <taxon>Eukaryota</taxon>
        <taxon>Fungi</taxon>
        <taxon>Dikarya</taxon>
        <taxon>Ascomycota</taxon>
        <taxon>Pezizomycotina</taxon>
        <taxon>Sordariomycetes</taxon>
        <taxon>Hypocreomycetidae</taxon>
        <taxon>Hypocreales</taxon>
        <taxon>Nectriaceae</taxon>
        <taxon>Fusarium</taxon>
        <taxon>Fusarium solani species complex</taxon>
    </lineage>
</organism>
<comment type="caution">
    <text evidence="3">The sequence shown here is derived from an EMBL/GenBank/DDBJ whole genome shotgun (WGS) entry which is preliminary data.</text>
</comment>
<dbReference type="EMBL" id="NKUJ01000015">
    <property type="protein sequence ID" value="RMJ18739.1"/>
    <property type="molecule type" value="Genomic_DNA"/>
</dbReference>
<accession>A0A3M2SMJ3</accession>
<proteinExistence type="predicted"/>
<feature type="compositionally biased region" description="Polar residues" evidence="1">
    <location>
        <begin position="83"/>
        <end position="95"/>
    </location>
</feature>
<dbReference type="STRING" id="2010991.A0A3M2SMJ3"/>
<keyword evidence="2" id="KW-0472">Membrane</keyword>
<dbReference type="AlphaFoldDB" id="A0A3M2SMJ3"/>
<gene>
    <name evidence="3" type="ORF">CDV36_001572</name>
</gene>
<feature type="compositionally biased region" description="Low complexity" evidence="1">
    <location>
        <begin position="72"/>
        <end position="82"/>
    </location>
</feature>
<dbReference type="Proteomes" id="UP000277212">
    <property type="component" value="Unassembled WGS sequence"/>
</dbReference>
<keyword evidence="4" id="KW-1185">Reference proteome</keyword>
<reference evidence="3 4" key="1">
    <citation type="submission" date="2017-06" db="EMBL/GenBank/DDBJ databases">
        <title>Comparative genomic analysis of Ambrosia Fusariam Clade fungi.</title>
        <authorList>
            <person name="Stajich J.E."/>
            <person name="Carrillo J."/>
            <person name="Kijimoto T."/>
            <person name="Eskalen A."/>
            <person name="O'Donnell K."/>
            <person name="Kasson M."/>
        </authorList>
    </citation>
    <scope>NUCLEOTIDE SEQUENCE [LARGE SCALE GENOMIC DNA]</scope>
    <source>
        <strain evidence="3">UCR3666</strain>
    </source>
</reference>
<evidence type="ECO:0000313" key="3">
    <source>
        <dbReference type="EMBL" id="RMJ18739.1"/>
    </source>
</evidence>
<feature type="region of interest" description="Disordered" evidence="1">
    <location>
        <begin position="72"/>
        <end position="126"/>
    </location>
</feature>
<feature type="transmembrane region" description="Helical" evidence="2">
    <location>
        <begin position="139"/>
        <end position="163"/>
    </location>
</feature>
<dbReference type="OrthoDB" id="5421765at2759"/>
<protein>
    <submittedName>
        <fullName evidence="3">Uncharacterized protein</fullName>
    </submittedName>
</protein>
<keyword evidence="2" id="KW-1133">Transmembrane helix</keyword>